<dbReference type="FunFam" id="3.30.40.10:FF:000187">
    <property type="entry name" value="E3 ubiquitin-protein ligase ATL6"/>
    <property type="match status" value="1"/>
</dbReference>
<feature type="region of interest" description="Disordered" evidence="15">
    <location>
        <begin position="201"/>
        <end position="255"/>
    </location>
</feature>
<organism evidence="18 19">
    <name type="scientific">Dillenia turbinata</name>
    <dbReference type="NCBI Taxonomy" id="194707"/>
    <lineage>
        <taxon>Eukaryota</taxon>
        <taxon>Viridiplantae</taxon>
        <taxon>Streptophyta</taxon>
        <taxon>Embryophyta</taxon>
        <taxon>Tracheophyta</taxon>
        <taxon>Spermatophyta</taxon>
        <taxon>Magnoliopsida</taxon>
        <taxon>eudicotyledons</taxon>
        <taxon>Gunneridae</taxon>
        <taxon>Pentapetalae</taxon>
        <taxon>Dilleniales</taxon>
        <taxon>Dilleniaceae</taxon>
        <taxon>Dillenia</taxon>
    </lineage>
</organism>
<dbReference type="Gene3D" id="3.30.40.10">
    <property type="entry name" value="Zinc/RING finger domain, C3HC4 (zinc finger)"/>
    <property type="match status" value="1"/>
</dbReference>
<dbReference type="GO" id="GO:0016020">
    <property type="term" value="C:membrane"/>
    <property type="evidence" value="ECO:0007669"/>
    <property type="project" value="UniProtKB-SubCell"/>
</dbReference>
<dbReference type="PROSITE" id="PS50089">
    <property type="entry name" value="ZF_RING_2"/>
    <property type="match status" value="1"/>
</dbReference>
<keyword evidence="11 16" id="KW-1133">Transmembrane helix</keyword>
<dbReference type="GO" id="GO:0008270">
    <property type="term" value="F:zinc ion binding"/>
    <property type="evidence" value="ECO:0007669"/>
    <property type="project" value="UniProtKB-KW"/>
</dbReference>
<evidence type="ECO:0000256" key="3">
    <source>
        <dbReference type="ARBA" id="ARBA00004906"/>
    </source>
</evidence>
<dbReference type="SUPFAM" id="SSF57850">
    <property type="entry name" value="RING/U-box"/>
    <property type="match status" value="1"/>
</dbReference>
<keyword evidence="19" id="KW-1185">Reference proteome</keyword>
<comment type="catalytic activity">
    <reaction evidence="1">
        <text>S-ubiquitinyl-[E2 ubiquitin-conjugating enzyme]-L-cysteine + [acceptor protein]-L-lysine = [E2 ubiquitin-conjugating enzyme]-L-cysteine + N(6)-ubiquitinyl-[acceptor protein]-L-lysine.</text>
        <dbReference type="EC" id="2.3.2.27"/>
    </reaction>
</comment>
<evidence type="ECO:0000256" key="11">
    <source>
        <dbReference type="ARBA" id="ARBA00022989"/>
    </source>
</evidence>
<comment type="pathway">
    <text evidence="3">Protein modification; protein ubiquitination.</text>
</comment>
<proteinExistence type="inferred from homology"/>
<feature type="compositionally biased region" description="Polar residues" evidence="15">
    <location>
        <begin position="203"/>
        <end position="228"/>
    </location>
</feature>
<evidence type="ECO:0000256" key="9">
    <source>
        <dbReference type="ARBA" id="ARBA00022786"/>
    </source>
</evidence>
<reference evidence="18 19" key="1">
    <citation type="submission" date="2023-12" db="EMBL/GenBank/DDBJ databases">
        <title>A high-quality genome assembly for Dillenia turbinata (Dilleniales).</title>
        <authorList>
            <person name="Chanderbali A."/>
        </authorList>
    </citation>
    <scope>NUCLEOTIDE SEQUENCE [LARGE SCALE GENOMIC DNA]</scope>
    <source>
        <strain evidence="18">LSX21</strain>
        <tissue evidence="18">Leaf</tissue>
    </source>
</reference>
<evidence type="ECO:0000256" key="5">
    <source>
        <dbReference type="ARBA" id="ARBA00022679"/>
    </source>
</evidence>
<dbReference type="InterPro" id="IPR013083">
    <property type="entry name" value="Znf_RING/FYVE/PHD"/>
</dbReference>
<dbReference type="EMBL" id="JBAMMX010000007">
    <property type="protein sequence ID" value="KAK6936127.1"/>
    <property type="molecule type" value="Genomic_DNA"/>
</dbReference>
<evidence type="ECO:0000256" key="4">
    <source>
        <dbReference type="ARBA" id="ARBA00012483"/>
    </source>
</evidence>
<protein>
    <recommendedName>
        <fullName evidence="4">RING-type E3 ubiquitin transferase</fullName>
        <ecNumber evidence="4">2.3.2.27</ecNumber>
    </recommendedName>
</protein>
<evidence type="ECO:0000256" key="12">
    <source>
        <dbReference type="ARBA" id="ARBA00023136"/>
    </source>
</evidence>
<dbReference type="SMART" id="SM00184">
    <property type="entry name" value="RING"/>
    <property type="match status" value="1"/>
</dbReference>
<dbReference type="PANTHER" id="PTHR46913:SF1">
    <property type="entry name" value="RING-H2 FINGER PROTEIN ATL16"/>
    <property type="match status" value="1"/>
</dbReference>
<keyword evidence="8 14" id="KW-0863">Zinc-finger</keyword>
<evidence type="ECO:0000256" key="1">
    <source>
        <dbReference type="ARBA" id="ARBA00000900"/>
    </source>
</evidence>
<feature type="transmembrane region" description="Helical" evidence="16">
    <location>
        <begin position="61"/>
        <end position="82"/>
    </location>
</feature>
<evidence type="ECO:0000256" key="16">
    <source>
        <dbReference type="SAM" id="Phobius"/>
    </source>
</evidence>
<evidence type="ECO:0000256" key="6">
    <source>
        <dbReference type="ARBA" id="ARBA00022692"/>
    </source>
</evidence>
<comment type="similarity">
    <text evidence="13">Belongs to the RING-type zinc finger family. ATL subfamily.</text>
</comment>
<dbReference type="Proteomes" id="UP001370490">
    <property type="component" value="Unassembled WGS sequence"/>
</dbReference>
<evidence type="ECO:0000313" key="19">
    <source>
        <dbReference type="Proteomes" id="UP001370490"/>
    </source>
</evidence>
<evidence type="ECO:0000256" key="7">
    <source>
        <dbReference type="ARBA" id="ARBA00022723"/>
    </source>
</evidence>
<dbReference type="PANTHER" id="PTHR46913">
    <property type="entry name" value="RING-H2 FINGER PROTEIN ATL16"/>
    <property type="match status" value="1"/>
</dbReference>
<evidence type="ECO:0000256" key="15">
    <source>
        <dbReference type="SAM" id="MobiDB-lite"/>
    </source>
</evidence>
<dbReference type="GO" id="GO:0016567">
    <property type="term" value="P:protein ubiquitination"/>
    <property type="evidence" value="ECO:0007669"/>
    <property type="project" value="InterPro"/>
</dbReference>
<dbReference type="CDD" id="cd16461">
    <property type="entry name" value="RING-H2_EL5-like"/>
    <property type="match status" value="1"/>
</dbReference>
<evidence type="ECO:0000256" key="10">
    <source>
        <dbReference type="ARBA" id="ARBA00022833"/>
    </source>
</evidence>
<evidence type="ECO:0000256" key="2">
    <source>
        <dbReference type="ARBA" id="ARBA00004167"/>
    </source>
</evidence>
<dbReference type="InterPro" id="IPR001841">
    <property type="entry name" value="Znf_RING"/>
</dbReference>
<dbReference type="Pfam" id="PF13639">
    <property type="entry name" value="zf-RING_2"/>
    <property type="match status" value="1"/>
</dbReference>
<evidence type="ECO:0000256" key="13">
    <source>
        <dbReference type="ARBA" id="ARBA00024209"/>
    </source>
</evidence>
<keyword evidence="9" id="KW-0833">Ubl conjugation pathway</keyword>
<dbReference type="AlphaFoldDB" id="A0AAN8VUP8"/>
<dbReference type="EC" id="2.3.2.27" evidence="4"/>
<evidence type="ECO:0000313" key="18">
    <source>
        <dbReference type="EMBL" id="KAK6936127.1"/>
    </source>
</evidence>
<gene>
    <name evidence="18" type="ORF">RJ641_033157</name>
</gene>
<name>A0AAN8VUP8_9MAGN</name>
<evidence type="ECO:0000256" key="8">
    <source>
        <dbReference type="ARBA" id="ARBA00022771"/>
    </source>
</evidence>
<comment type="caution">
    <text evidence="18">The sequence shown here is derived from an EMBL/GenBank/DDBJ whole genome shotgun (WGS) entry which is preliminary data.</text>
</comment>
<dbReference type="GO" id="GO:0061630">
    <property type="term" value="F:ubiquitin protein ligase activity"/>
    <property type="evidence" value="ECO:0007669"/>
    <property type="project" value="UniProtKB-EC"/>
</dbReference>
<comment type="subcellular location">
    <subcellularLocation>
        <location evidence="2">Membrane</location>
        <topology evidence="2">Single-pass membrane protein</topology>
    </subcellularLocation>
</comment>
<keyword evidence="7" id="KW-0479">Metal-binding</keyword>
<evidence type="ECO:0000259" key="17">
    <source>
        <dbReference type="PROSITE" id="PS50089"/>
    </source>
</evidence>
<keyword evidence="6 16" id="KW-0812">Transmembrane</keyword>
<keyword evidence="12 16" id="KW-0472">Membrane</keyword>
<sequence>MNPRNRKLLSENDTRATPLTQAFLESFSPVSPLELHNSNSSSSSLPIRKPLKPNSSFDSSMALTILVLLTALFFMGFFSVYIRRFADENSVDLSRRRRNGHHSTAQSSAAQQTGMLCTRQGLDPAAVRSLPMFSYDADAKHPIDCAVCLTEFEDGETVKVIPCCRHVFHPCCIDTWLSSHVSCPLCRSTQLFRVEFKEPSAVRPNTNTNDQGRSTSTSTVEIEDTSFSVEREGMRRSSSSPSFGEHLSLQRSSSF</sequence>
<accession>A0AAN8VUP8</accession>
<evidence type="ECO:0000256" key="14">
    <source>
        <dbReference type="PROSITE-ProRule" id="PRU00175"/>
    </source>
</evidence>
<dbReference type="InterPro" id="IPR044600">
    <property type="entry name" value="ATL1/ATL16-like"/>
</dbReference>
<keyword evidence="10" id="KW-0862">Zinc</keyword>
<feature type="domain" description="RING-type" evidence="17">
    <location>
        <begin position="145"/>
        <end position="187"/>
    </location>
</feature>
<keyword evidence="5" id="KW-0808">Transferase</keyword>